<accession>A0A1L5BSZ1</accession>
<dbReference type="AlphaFoldDB" id="A0A1L5BSZ1"/>
<dbReference type="EMBL" id="CP013070">
    <property type="protein sequence ID" value="APL95978.1"/>
    <property type="molecule type" value="Genomic_DNA"/>
</dbReference>
<proteinExistence type="predicted"/>
<dbReference type="KEGG" id="sinb:SIDU_16480"/>
<dbReference type="PROSITE" id="PS51750">
    <property type="entry name" value="BRO_N"/>
    <property type="match status" value="1"/>
</dbReference>
<dbReference type="RefSeq" id="WP_007681904.1">
    <property type="nucleotide sequence ID" value="NZ_CP013070.1"/>
</dbReference>
<evidence type="ECO:0000313" key="3">
    <source>
        <dbReference type="Proteomes" id="UP000004550"/>
    </source>
</evidence>
<feature type="domain" description="Bro-N" evidence="1">
    <location>
        <begin position="8"/>
        <end position="117"/>
    </location>
</feature>
<name>A0A1L5BSZ1_SPHIB</name>
<reference evidence="2 3" key="1">
    <citation type="journal article" date="2012" name="J. Bacteriol.">
        <title>Genome sequence of Sphingobium indicum B90A, a hexachlorocyclohexane-degrading bacterium.</title>
        <authorList>
            <person name="Anand S."/>
            <person name="Sangwan N."/>
            <person name="Lata P."/>
            <person name="Kaur J."/>
            <person name="Dua A."/>
            <person name="Singh A.K."/>
            <person name="Verma M."/>
            <person name="Kaur J."/>
            <person name="Khurana J.P."/>
            <person name="Khurana P."/>
            <person name="Mathur S."/>
            <person name="Lal R."/>
        </authorList>
    </citation>
    <scope>NUCLEOTIDE SEQUENCE [LARGE SCALE GENOMIC DNA]</scope>
    <source>
        <strain evidence="3">DSM 16412 / CCM 7286 / MTCC 6364 / B90A</strain>
    </source>
</reference>
<dbReference type="InterPro" id="IPR003497">
    <property type="entry name" value="BRO_N_domain"/>
</dbReference>
<sequence>MTTPSASHWAAQTLTFKKHLIRIVTVDRVPWFALEDINDALGFPASHAARAFSTDFPAHARMECLEDTEEGQKDATILSPVGVWYFTMATDRYRGQALASWAKKTAMEFFPDAAPTDRRLYLTLDENGEVPEYPAKFSGRRTEWINLKTSPAYRGTRYRS</sequence>
<evidence type="ECO:0000313" key="2">
    <source>
        <dbReference type="EMBL" id="APL95978.1"/>
    </source>
</evidence>
<gene>
    <name evidence="2" type="ORF">SIDU_16480</name>
</gene>
<organism evidence="2 3">
    <name type="scientific">Sphingobium indicum (strain DSM 16412 / CCM 7286 / MTCC 6364 / B90A)</name>
    <dbReference type="NCBI Taxonomy" id="861109"/>
    <lineage>
        <taxon>Bacteria</taxon>
        <taxon>Pseudomonadati</taxon>
        <taxon>Pseudomonadota</taxon>
        <taxon>Alphaproteobacteria</taxon>
        <taxon>Sphingomonadales</taxon>
        <taxon>Sphingomonadaceae</taxon>
        <taxon>Sphingobium</taxon>
    </lineage>
</organism>
<protein>
    <recommendedName>
        <fullName evidence="1">Bro-N domain-containing protein</fullName>
    </recommendedName>
</protein>
<dbReference type="Proteomes" id="UP000004550">
    <property type="component" value="Chromosome"/>
</dbReference>
<evidence type="ECO:0000259" key="1">
    <source>
        <dbReference type="PROSITE" id="PS51750"/>
    </source>
</evidence>